<organism evidence="2 3">
    <name type="scientific">Steinernema hermaphroditum</name>
    <dbReference type="NCBI Taxonomy" id="289476"/>
    <lineage>
        <taxon>Eukaryota</taxon>
        <taxon>Metazoa</taxon>
        <taxon>Ecdysozoa</taxon>
        <taxon>Nematoda</taxon>
        <taxon>Chromadorea</taxon>
        <taxon>Rhabditida</taxon>
        <taxon>Tylenchina</taxon>
        <taxon>Panagrolaimomorpha</taxon>
        <taxon>Strongyloidoidea</taxon>
        <taxon>Steinernematidae</taxon>
        <taxon>Steinernema</taxon>
    </lineage>
</organism>
<dbReference type="AlphaFoldDB" id="A0AA39LKS7"/>
<proteinExistence type="predicted"/>
<name>A0AA39LKS7_9BILA</name>
<dbReference type="Proteomes" id="UP001175271">
    <property type="component" value="Unassembled WGS sequence"/>
</dbReference>
<reference evidence="2" key="1">
    <citation type="submission" date="2023-06" db="EMBL/GenBank/DDBJ databases">
        <title>Genomic analysis of the entomopathogenic nematode Steinernema hermaphroditum.</title>
        <authorList>
            <person name="Schwarz E.M."/>
            <person name="Heppert J.K."/>
            <person name="Baniya A."/>
            <person name="Schwartz H.T."/>
            <person name="Tan C.-H."/>
            <person name="Antoshechkin I."/>
            <person name="Sternberg P.W."/>
            <person name="Goodrich-Blair H."/>
            <person name="Dillman A.R."/>
        </authorList>
    </citation>
    <scope>NUCLEOTIDE SEQUENCE</scope>
    <source>
        <strain evidence="2">PS9179</strain>
        <tissue evidence="2">Whole animal</tissue>
    </source>
</reference>
<gene>
    <name evidence="2" type="ORF">QR680_015538</name>
</gene>
<keyword evidence="1" id="KW-0732">Signal</keyword>
<evidence type="ECO:0000256" key="1">
    <source>
        <dbReference type="SAM" id="SignalP"/>
    </source>
</evidence>
<sequence>MNLLVAAIFLVTCTPAYVRPENLMARAFLNDEQAQFYTTLTLHERVEFSTVIMMFRNAMASGVDLQPRDLVNFARNKYPDLYEKLDKQQKKVDEMESALPPVVQQFIKDRRSEVRTWFPNGGVDTKAVARTARLIGSEIAAMTVPERQALFNYYPHMKELLENPHFKAFMLEPDDLNEELRAVIE</sequence>
<accession>A0AA39LKS7</accession>
<comment type="caution">
    <text evidence="2">The sequence shown here is derived from an EMBL/GenBank/DDBJ whole genome shotgun (WGS) entry which is preliminary data.</text>
</comment>
<dbReference type="EMBL" id="JAUCMV010000004">
    <property type="protein sequence ID" value="KAK0400967.1"/>
    <property type="molecule type" value="Genomic_DNA"/>
</dbReference>
<evidence type="ECO:0000313" key="2">
    <source>
        <dbReference type="EMBL" id="KAK0400967.1"/>
    </source>
</evidence>
<feature type="signal peptide" evidence="1">
    <location>
        <begin position="1"/>
        <end position="18"/>
    </location>
</feature>
<feature type="chain" id="PRO_5041201719" description="Fatty-acid and retinol-binding protein 1" evidence="1">
    <location>
        <begin position="19"/>
        <end position="185"/>
    </location>
</feature>
<keyword evidence="3" id="KW-1185">Reference proteome</keyword>
<protein>
    <recommendedName>
        <fullName evidence="4">Fatty-acid and retinol-binding protein 1</fullName>
    </recommendedName>
</protein>
<dbReference type="Gene3D" id="1.20.120.1100">
    <property type="match status" value="1"/>
</dbReference>
<evidence type="ECO:0000313" key="3">
    <source>
        <dbReference type="Proteomes" id="UP001175271"/>
    </source>
</evidence>
<evidence type="ECO:0008006" key="4">
    <source>
        <dbReference type="Google" id="ProtNLM"/>
    </source>
</evidence>